<feature type="compositionally biased region" description="Basic and acidic residues" evidence="7">
    <location>
        <begin position="222"/>
        <end position="233"/>
    </location>
</feature>
<evidence type="ECO:0000256" key="7">
    <source>
        <dbReference type="SAM" id="MobiDB-lite"/>
    </source>
</evidence>
<keyword evidence="4 6" id="KW-0698">rRNA processing</keyword>
<name>A0A8J4QIC3_9ROSI</name>
<sequence>MKKPDYPVAIATKTKFEDSDEHESSTSEHEDSDEPELSSSEDEEQEIERELADVTFEQLQKARSDGSHSAYKMPNQEKKSGRANKNRPMEASCKKPVGRLREVVQIPKKVVRDPRFESLCGTFDDKQFRSKYNFLFKKYLPDEIKEEEKKLSQSKDSIAANRFEHSITWMRGNLPAEREKLRKQLAKSNDPEIVGELKKHISWIDKQLKSESSQHTDSTILAEHKKKEREAAKKGKQPFYLSKSAIQKQKLIGKFEDLKASGKLDSFIEKRRKKNAAKDHRYMPYRSPLSRKSQFPTFPVSNYLSKTCQDISLWMMIGLRKERERWSIHSAETKLYLPHCIIQTPAVFAVNNSSLVFGIGKTIQESVYEQLHVHENQLHIIYTHDLKVPGDGVSSCKNFGVKAG</sequence>
<keyword evidence="3 6" id="KW-0690">Ribosome biogenesis</keyword>
<gene>
    <name evidence="8" type="ORF">CMV_020178</name>
</gene>
<evidence type="ECO:0000256" key="2">
    <source>
        <dbReference type="ARBA" id="ARBA00009418"/>
    </source>
</evidence>
<comment type="caution">
    <text evidence="8">The sequence shown here is derived from an EMBL/GenBank/DDBJ whole genome shotgun (WGS) entry which is preliminary data.</text>
</comment>
<comment type="subcellular location">
    <subcellularLocation>
        <location evidence="1 6">Nucleus</location>
        <location evidence="1 6">Nucleolus</location>
    </subcellularLocation>
</comment>
<feature type="region of interest" description="Disordered" evidence="7">
    <location>
        <begin position="214"/>
        <end position="235"/>
    </location>
</feature>
<dbReference type="OrthoDB" id="448446at2759"/>
<keyword evidence="5 6" id="KW-0539">Nucleus</keyword>
<evidence type="ECO:0000256" key="5">
    <source>
        <dbReference type="ARBA" id="ARBA00023242"/>
    </source>
</evidence>
<comment type="function">
    <text evidence="6">Component of the 90S pre-ribosome involved in the maturation of rRNAs. Required for early cleavages of the pre-RNAs in the 40S ribosomal subunit maturation pathway.</text>
</comment>
<keyword evidence="9" id="KW-1185">Reference proteome</keyword>
<protein>
    <recommendedName>
        <fullName evidence="6">rRNA biogenesis protein RRP36</fullName>
    </recommendedName>
</protein>
<evidence type="ECO:0000256" key="6">
    <source>
        <dbReference type="RuleBase" id="RU368027"/>
    </source>
</evidence>
<evidence type="ECO:0000256" key="1">
    <source>
        <dbReference type="ARBA" id="ARBA00004604"/>
    </source>
</evidence>
<evidence type="ECO:0000256" key="4">
    <source>
        <dbReference type="ARBA" id="ARBA00022552"/>
    </source>
</evidence>
<feature type="region of interest" description="Disordered" evidence="7">
    <location>
        <begin position="1"/>
        <end position="96"/>
    </location>
</feature>
<keyword evidence="6" id="KW-0687">Ribonucleoprotein</keyword>
<dbReference type="Pfam" id="PF06102">
    <property type="entry name" value="RRP36"/>
    <property type="match status" value="1"/>
</dbReference>
<reference evidence="8" key="1">
    <citation type="submission" date="2020-03" db="EMBL/GenBank/DDBJ databases">
        <title>Castanea mollissima Vanexum genome sequencing.</title>
        <authorList>
            <person name="Staton M."/>
        </authorList>
    </citation>
    <scope>NUCLEOTIDE SEQUENCE</scope>
    <source>
        <tissue evidence="8">Leaf</tissue>
    </source>
</reference>
<feature type="compositionally biased region" description="Basic and acidic residues" evidence="7">
    <location>
        <begin position="14"/>
        <end position="29"/>
    </location>
</feature>
<dbReference type="PANTHER" id="PTHR21738:SF0">
    <property type="entry name" value="RIBOSOMAL RNA PROCESSING PROTEIN 36 HOMOLOG"/>
    <property type="match status" value="1"/>
</dbReference>
<comment type="subunit">
    <text evidence="6">Associates with 90S and pre-40S pre-ribosomal particles.</text>
</comment>
<evidence type="ECO:0000256" key="3">
    <source>
        <dbReference type="ARBA" id="ARBA00022517"/>
    </source>
</evidence>
<dbReference type="AlphaFoldDB" id="A0A8J4QIC3"/>
<dbReference type="EMBL" id="JRKL02003690">
    <property type="protein sequence ID" value="KAF3954480.1"/>
    <property type="molecule type" value="Genomic_DNA"/>
</dbReference>
<proteinExistence type="inferred from homology"/>
<dbReference type="GO" id="GO:0030686">
    <property type="term" value="C:90S preribosome"/>
    <property type="evidence" value="ECO:0007669"/>
    <property type="project" value="TreeGrafter"/>
</dbReference>
<dbReference type="Proteomes" id="UP000737018">
    <property type="component" value="Unassembled WGS sequence"/>
</dbReference>
<feature type="compositionally biased region" description="Acidic residues" evidence="7">
    <location>
        <begin position="30"/>
        <end position="47"/>
    </location>
</feature>
<comment type="similarity">
    <text evidence="2 6">Belongs to the RRP36 family.</text>
</comment>
<dbReference type="InterPro" id="IPR009292">
    <property type="entry name" value="RRP36"/>
</dbReference>
<dbReference type="GO" id="GO:0000462">
    <property type="term" value="P:maturation of SSU-rRNA from tricistronic rRNA transcript (SSU-rRNA, 5.8S rRNA, LSU-rRNA)"/>
    <property type="evidence" value="ECO:0007669"/>
    <property type="project" value="TreeGrafter"/>
</dbReference>
<evidence type="ECO:0000313" key="8">
    <source>
        <dbReference type="EMBL" id="KAF3954480.1"/>
    </source>
</evidence>
<dbReference type="GO" id="GO:0005730">
    <property type="term" value="C:nucleolus"/>
    <property type="evidence" value="ECO:0007669"/>
    <property type="project" value="UniProtKB-SubCell"/>
</dbReference>
<organism evidence="8 9">
    <name type="scientific">Castanea mollissima</name>
    <name type="common">Chinese chestnut</name>
    <dbReference type="NCBI Taxonomy" id="60419"/>
    <lineage>
        <taxon>Eukaryota</taxon>
        <taxon>Viridiplantae</taxon>
        <taxon>Streptophyta</taxon>
        <taxon>Embryophyta</taxon>
        <taxon>Tracheophyta</taxon>
        <taxon>Spermatophyta</taxon>
        <taxon>Magnoliopsida</taxon>
        <taxon>eudicotyledons</taxon>
        <taxon>Gunneridae</taxon>
        <taxon>Pentapetalae</taxon>
        <taxon>rosids</taxon>
        <taxon>fabids</taxon>
        <taxon>Fagales</taxon>
        <taxon>Fagaceae</taxon>
        <taxon>Castanea</taxon>
    </lineage>
</organism>
<accession>A0A8J4QIC3</accession>
<dbReference type="PANTHER" id="PTHR21738">
    <property type="entry name" value="RIBOSOMAL RNA PROCESSING PROTEIN 36 HOMOLOG"/>
    <property type="match status" value="1"/>
</dbReference>
<evidence type="ECO:0000313" key="9">
    <source>
        <dbReference type="Proteomes" id="UP000737018"/>
    </source>
</evidence>